<dbReference type="InterPro" id="IPR042197">
    <property type="entry name" value="Apaf_helical"/>
</dbReference>
<dbReference type="GO" id="GO:0043531">
    <property type="term" value="F:ADP binding"/>
    <property type="evidence" value="ECO:0007669"/>
    <property type="project" value="InterPro"/>
</dbReference>
<dbReference type="InterPro" id="IPR011713">
    <property type="entry name" value="Leu-rich_rpt_3"/>
</dbReference>
<dbReference type="GO" id="GO:0006952">
    <property type="term" value="P:defense response"/>
    <property type="evidence" value="ECO:0007669"/>
    <property type="project" value="UniProtKB-KW"/>
</dbReference>
<gene>
    <name evidence="10" type="ORF">VITISV_003258</name>
</gene>
<evidence type="ECO:0000259" key="9">
    <source>
        <dbReference type="PROSITE" id="PS50104"/>
    </source>
</evidence>
<dbReference type="Gene3D" id="3.80.10.10">
    <property type="entry name" value="Ribonuclease Inhibitor"/>
    <property type="match status" value="3"/>
</dbReference>
<dbReference type="Pfam" id="PF07725">
    <property type="entry name" value="LRR_3"/>
    <property type="match status" value="1"/>
</dbReference>
<dbReference type="InterPro" id="IPR003591">
    <property type="entry name" value="Leu-rich_rpt_typical-subtyp"/>
</dbReference>
<feature type="compositionally biased region" description="Basic and acidic residues" evidence="8">
    <location>
        <begin position="910"/>
        <end position="920"/>
    </location>
</feature>
<name>A5C571_VITVI</name>
<dbReference type="SMART" id="SM00255">
    <property type="entry name" value="TIR"/>
    <property type="match status" value="1"/>
</dbReference>
<evidence type="ECO:0000256" key="2">
    <source>
        <dbReference type="ARBA" id="ARBA00022614"/>
    </source>
</evidence>
<evidence type="ECO:0000256" key="1">
    <source>
        <dbReference type="ARBA" id="ARBA00011982"/>
    </source>
</evidence>
<feature type="domain" description="TIR" evidence="9">
    <location>
        <begin position="18"/>
        <end position="172"/>
    </location>
</feature>
<reference evidence="10" key="1">
    <citation type="journal article" date="2007" name="PLoS ONE">
        <title>The first genome sequence of an elite grapevine cultivar (Pinot noir Vitis vinifera L.): coping with a highly heterozygous genome.</title>
        <authorList>
            <person name="Velasco R."/>
            <person name="Zharkikh A."/>
            <person name="Troggio M."/>
            <person name="Cartwright D.A."/>
            <person name="Cestaro A."/>
            <person name="Pruss D."/>
            <person name="Pindo M."/>
            <person name="FitzGerald L.M."/>
            <person name="Vezzulli S."/>
            <person name="Reid J."/>
            <person name="Malacarne G."/>
            <person name="Iliev D."/>
            <person name="Coppola G."/>
            <person name="Wardell B."/>
            <person name="Micheletti D."/>
            <person name="Macalma T."/>
            <person name="Facci M."/>
            <person name="Mitchell J.T."/>
            <person name="Perazzolli M."/>
            <person name="Eldredge G."/>
            <person name="Gatto P."/>
            <person name="Oyzerski R."/>
            <person name="Moretto M."/>
            <person name="Gutin N."/>
            <person name="Stefanini M."/>
            <person name="Chen Y."/>
            <person name="Segala C."/>
            <person name="Davenport C."/>
            <person name="Dematte L."/>
            <person name="Mraz A."/>
            <person name="Battilana J."/>
            <person name="Stormo K."/>
            <person name="Costa F."/>
            <person name="Tao Q."/>
            <person name="Si-Ammour A."/>
            <person name="Harkins T."/>
            <person name="Lackey A."/>
            <person name="Perbost C."/>
            <person name="Taillon B."/>
            <person name="Stella A."/>
            <person name="Solovyev V."/>
            <person name="Fawcett J.A."/>
            <person name="Sterck L."/>
            <person name="Vandepoele K."/>
            <person name="Grando S.M."/>
            <person name="Toppo S."/>
            <person name="Moser C."/>
            <person name="Lanchbury J."/>
            <person name="Bogden R."/>
            <person name="Skolnick M."/>
            <person name="Sgaramella V."/>
            <person name="Bhatnagar S.K."/>
            <person name="Fontana P."/>
            <person name="Gutin A."/>
            <person name="Van de Peer Y."/>
            <person name="Salamini F."/>
            <person name="Viola R."/>
        </authorList>
    </citation>
    <scope>NUCLEOTIDE SEQUENCE</scope>
</reference>
<dbReference type="GO" id="GO:0061809">
    <property type="term" value="F:NAD+ nucleosidase activity, cyclic ADP-ribose generating"/>
    <property type="evidence" value="ECO:0007669"/>
    <property type="project" value="UniProtKB-EC"/>
</dbReference>
<feature type="region of interest" description="Disordered" evidence="8">
    <location>
        <begin position="909"/>
        <end position="948"/>
    </location>
</feature>
<sequence>MASSSTHRASSSTTSISRNYDVFLSFRGGDTRRNFTDHLYTTLTASGIQTFRDDEELEKGGDIASDLSRAIEESRWCLNELVKIIERKSQKESVVLLPIFYHVDPSDVRNQRGSFGDALACHERDANQEKKEMIQKWRIALRKAANLCGCHVDDQYETEVVKEIVNTIIRRLNHQPLSVGKNIVGISVHLEKLKSLMNTELNKVRVIGICGTGGVGKTTIAKAIYNEISCQYDGSSFLKNMRERSKGDILQLQQELLHGILRGKFFKINNVDEGISMIKRCLSSNRVLIIFYDVDELKQLEYLAEEKDWFQAKSTIIITSRDKHVLARYGVDIPYEVSKLNKEEAIELFSLWAFKQNHPKKVYKNLSYNIIDYANGLPLALKVLGASLFGKKISEWESALCKLKIIPHMEIHNVLRISFDGLDDIDKGIFLDVACFFKGDDKDFVSRILGAHAKHGITTLDDRCLITVSKNMLDMHDLIQQMGWEIIRQECPKDPGRRSRLWDSNAYHVLMRNTGTRAIEGLFLDRCKFNPSHLTTESFKEMNKLRLLKIHNPRRKLFLENHLPRDFEFSSYELRYLHWDGYPLKSLPMNFHAKNLVELSLRDSNIKQVWKGNKLHDKLRVIDLSHSVHLIRIPGFSSVPNLEILTLEGCVSLELLPRGIYKWKHLQTLSCNGCSKLERFPEIKGNMRKLRVLDLSGTAIMDLPSSITHLNGLQTLLLEECSKLHKIPSYICHLSSLKVLNLGHCNMMEGGIPSDICYLSSLQKLNLEGGHFSSIPPTINQLSRLKALNLSHCNNLEQIPELPSRLRLLDAHGSNRTSSRAPYFPLHSLVNCFSWAQDSKRTSFSDSSYHGKGTCIVLPGSDGIPEWIMDRENIHFAEAELPQNWHQNNEFLGFAICCVYAPLASESEDIPEKESAHGSKNESANNSEDESAHTWENETDDESVAESFRKNEHKHTHSCHLRCALDMIGDGVEVVDRPCFQSNCFCYKEDKDEDNESVSGQTWVICYPKAAIPERFCSDQWTHSGFTFFDFYINSEKVLKVKECGIRLIYSQDLQQSHEDADVRICRACRRDGTLRRKCCFKDSDMNEVPIIENPSELDSLCLRDCRNLTSLPSSIFGFKSLATLSCSGCSQLESFPEILQDMESLRKLFLDGTAIKEIPSSIQRLRVLQYLLLRSKNLVNLPESICNLTSFKTLVVESCPNFKKLPDNLGRLQSLLHLSVGPLDSMNFQLPSLSGLCSLRALNLQGCNLKGISQGNHFSRIPDGISQLYNLEDLDLGHCKMLQHIPELPSGLWCLDAHHCTSLENLSSQSNLLWSSLFKCFKSQIQRVIFVQQREFRGRVKTFIAEFGIPEWISHQKSGFKITMKLPWSWYENDDFLGFVLCFLYVPLEIETKTPWCFNCKLNFDDDSAYFSYQSDQFCEFCYDEDASSQGCLMYYPKSRIPKSYHSNEWRTLNASFNVYFGVKPVKVARCGFHFLYAHDYEQNNLTIVQRRSCDTSSALEDTNTDVERSCDGTTLNIDGNGVDAQDHEMDHMGNGVDAQDHEMDHMHRWLELLCKFIHWICCTRH</sequence>
<dbReference type="SUPFAM" id="SSF52540">
    <property type="entry name" value="P-loop containing nucleoside triphosphate hydrolases"/>
    <property type="match status" value="1"/>
</dbReference>
<dbReference type="PANTHER" id="PTHR11017">
    <property type="entry name" value="LEUCINE-RICH REPEAT-CONTAINING PROTEIN"/>
    <property type="match status" value="1"/>
</dbReference>
<dbReference type="InterPro" id="IPR058546">
    <property type="entry name" value="RPS4B/Roq1-like_LRR"/>
</dbReference>
<dbReference type="EMBL" id="AM482753">
    <property type="protein sequence ID" value="CAN73064.1"/>
    <property type="molecule type" value="Genomic_DNA"/>
</dbReference>
<keyword evidence="4" id="KW-0378">Hydrolase</keyword>
<evidence type="ECO:0000256" key="4">
    <source>
        <dbReference type="ARBA" id="ARBA00022801"/>
    </source>
</evidence>
<dbReference type="PROSITE" id="PS51450">
    <property type="entry name" value="LRR"/>
    <property type="match status" value="1"/>
</dbReference>
<dbReference type="InterPro" id="IPR001611">
    <property type="entry name" value="Leu-rich_rpt"/>
</dbReference>
<evidence type="ECO:0000313" key="10">
    <source>
        <dbReference type="EMBL" id="CAN73064.1"/>
    </source>
</evidence>
<dbReference type="InterPro" id="IPR044974">
    <property type="entry name" value="Disease_R_plants"/>
</dbReference>
<keyword evidence="5" id="KW-0611">Plant defense</keyword>
<dbReference type="Pfam" id="PF00931">
    <property type="entry name" value="NB-ARC"/>
    <property type="match status" value="1"/>
</dbReference>
<dbReference type="InterPro" id="IPR055414">
    <property type="entry name" value="LRR_R13L4/SHOC2-like"/>
</dbReference>
<evidence type="ECO:0000256" key="5">
    <source>
        <dbReference type="ARBA" id="ARBA00022821"/>
    </source>
</evidence>
<organism evidence="10">
    <name type="scientific">Vitis vinifera</name>
    <name type="common">Grape</name>
    <dbReference type="NCBI Taxonomy" id="29760"/>
    <lineage>
        <taxon>Eukaryota</taxon>
        <taxon>Viridiplantae</taxon>
        <taxon>Streptophyta</taxon>
        <taxon>Embryophyta</taxon>
        <taxon>Tracheophyta</taxon>
        <taxon>Spermatophyta</taxon>
        <taxon>Magnoliopsida</taxon>
        <taxon>eudicotyledons</taxon>
        <taxon>Gunneridae</taxon>
        <taxon>Pentapetalae</taxon>
        <taxon>rosids</taxon>
        <taxon>Vitales</taxon>
        <taxon>Vitaceae</taxon>
        <taxon>Viteae</taxon>
        <taxon>Vitis</taxon>
    </lineage>
</organism>
<dbReference type="SMART" id="SM00369">
    <property type="entry name" value="LRR_TYP"/>
    <property type="match status" value="6"/>
</dbReference>
<dbReference type="InterPro" id="IPR000157">
    <property type="entry name" value="TIR_dom"/>
</dbReference>
<accession>A5C571</accession>
<dbReference type="SUPFAM" id="SSF52058">
    <property type="entry name" value="L domain-like"/>
    <property type="match status" value="2"/>
</dbReference>
<keyword evidence="6" id="KW-0520">NAD</keyword>
<proteinExistence type="predicted"/>
<evidence type="ECO:0000256" key="6">
    <source>
        <dbReference type="ARBA" id="ARBA00023027"/>
    </source>
</evidence>
<dbReference type="PROSITE" id="PS50104">
    <property type="entry name" value="TIR"/>
    <property type="match status" value="1"/>
</dbReference>
<comment type="catalytic activity">
    <reaction evidence="7">
        <text>NAD(+) + H2O = ADP-D-ribose + nicotinamide + H(+)</text>
        <dbReference type="Rhea" id="RHEA:16301"/>
        <dbReference type="ChEBI" id="CHEBI:15377"/>
        <dbReference type="ChEBI" id="CHEBI:15378"/>
        <dbReference type="ChEBI" id="CHEBI:17154"/>
        <dbReference type="ChEBI" id="CHEBI:57540"/>
        <dbReference type="ChEBI" id="CHEBI:57967"/>
        <dbReference type="EC" id="3.2.2.6"/>
    </reaction>
    <physiologicalReaction direction="left-to-right" evidence="7">
        <dbReference type="Rhea" id="RHEA:16302"/>
    </physiologicalReaction>
</comment>
<protein>
    <recommendedName>
        <fullName evidence="1">ADP-ribosyl cyclase/cyclic ADP-ribose hydrolase</fullName>
        <ecNumber evidence="1">3.2.2.6</ecNumber>
    </recommendedName>
</protein>
<dbReference type="InterPro" id="IPR027417">
    <property type="entry name" value="P-loop_NTPase"/>
</dbReference>
<dbReference type="ExpressionAtlas" id="A5C571">
    <property type="expression patterns" value="baseline and differential"/>
</dbReference>
<dbReference type="InterPro" id="IPR045344">
    <property type="entry name" value="C-JID"/>
</dbReference>
<dbReference type="Gene3D" id="3.40.50.300">
    <property type="entry name" value="P-loop containing nucleotide triphosphate hydrolases"/>
    <property type="match status" value="1"/>
</dbReference>
<dbReference type="InterPro" id="IPR058192">
    <property type="entry name" value="WHD_ROQ1-like"/>
</dbReference>
<dbReference type="Pfam" id="PF20160">
    <property type="entry name" value="C-JID"/>
    <property type="match status" value="2"/>
</dbReference>
<dbReference type="Gene3D" id="1.10.8.430">
    <property type="entry name" value="Helical domain of apoptotic protease-activating factors"/>
    <property type="match status" value="1"/>
</dbReference>
<dbReference type="GO" id="GO:0007165">
    <property type="term" value="P:signal transduction"/>
    <property type="evidence" value="ECO:0007669"/>
    <property type="project" value="InterPro"/>
</dbReference>
<dbReference type="Pfam" id="PF01582">
    <property type="entry name" value="TIR"/>
    <property type="match status" value="1"/>
</dbReference>
<keyword evidence="3" id="KW-0677">Repeat</keyword>
<dbReference type="EC" id="3.2.2.6" evidence="1"/>
<dbReference type="Pfam" id="PF23282">
    <property type="entry name" value="WHD_ROQ1"/>
    <property type="match status" value="1"/>
</dbReference>
<dbReference type="Pfam" id="PF23598">
    <property type="entry name" value="LRR_14"/>
    <property type="match status" value="1"/>
</dbReference>
<dbReference type="InterPro" id="IPR002182">
    <property type="entry name" value="NB-ARC"/>
</dbReference>
<dbReference type="PANTHER" id="PTHR11017:SF570">
    <property type="entry name" value="DISEASE RESISTANCE PROTEIN (TIR-NBS CLASS)-RELATED"/>
    <property type="match status" value="1"/>
</dbReference>
<evidence type="ECO:0000256" key="7">
    <source>
        <dbReference type="ARBA" id="ARBA00047304"/>
    </source>
</evidence>
<keyword evidence="2" id="KW-0433">Leucine-rich repeat</keyword>
<dbReference type="PRINTS" id="PR00364">
    <property type="entry name" value="DISEASERSIST"/>
</dbReference>
<evidence type="ECO:0000256" key="8">
    <source>
        <dbReference type="SAM" id="MobiDB-lite"/>
    </source>
</evidence>
<dbReference type="Pfam" id="PF23286">
    <property type="entry name" value="LRR_13"/>
    <property type="match status" value="1"/>
</dbReference>
<dbReference type="InterPro" id="IPR032675">
    <property type="entry name" value="LRR_dom_sf"/>
</dbReference>
<dbReference type="InterPro" id="IPR035897">
    <property type="entry name" value="Toll_tir_struct_dom_sf"/>
</dbReference>
<evidence type="ECO:0000256" key="3">
    <source>
        <dbReference type="ARBA" id="ARBA00022737"/>
    </source>
</evidence>
<dbReference type="GO" id="GO:0051707">
    <property type="term" value="P:response to other organism"/>
    <property type="evidence" value="ECO:0007669"/>
    <property type="project" value="UniProtKB-ARBA"/>
</dbReference>
<dbReference type="Gene3D" id="3.40.50.10140">
    <property type="entry name" value="Toll/interleukin-1 receptor homology (TIR) domain"/>
    <property type="match status" value="1"/>
</dbReference>
<dbReference type="SUPFAM" id="SSF52200">
    <property type="entry name" value="Toll/Interleukin receptor TIR domain"/>
    <property type="match status" value="1"/>
</dbReference>